<dbReference type="InterPro" id="IPR013106">
    <property type="entry name" value="Ig_V-set"/>
</dbReference>
<dbReference type="Pfam" id="PF07686">
    <property type="entry name" value="V-set"/>
    <property type="match status" value="1"/>
</dbReference>
<dbReference type="InterPro" id="IPR003599">
    <property type="entry name" value="Ig_sub"/>
</dbReference>
<dbReference type="PANTHER" id="PTHR46013">
    <property type="entry name" value="VASCULAR CELL ADHESION MOLECULE 1"/>
    <property type="match status" value="1"/>
</dbReference>
<dbReference type="RefSeq" id="XP_051244870.1">
    <property type="nucleotide sequence ID" value="XM_051388910.1"/>
</dbReference>
<dbReference type="Gene3D" id="2.60.40.10">
    <property type="entry name" value="Immunoglobulins"/>
    <property type="match status" value="3"/>
</dbReference>
<dbReference type="Ensembl" id="ENSDLAT00005042215.2">
    <property type="protein sequence ID" value="ENSDLAP00005039534.2"/>
    <property type="gene ID" value="ENSDLAG00005017650.2"/>
</dbReference>
<dbReference type="PANTHER" id="PTHR46013:SF4">
    <property type="entry name" value="B-CELL RECEPTOR CD22-RELATED"/>
    <property type="match status" value="1"/>
</dbReference>
<evidence type="ECO:0000313" key="5">
    <source>
        <dbReference type="Proteomes" id="UP000694389"/>
    </source>
</evidence>
<keyword evidence="1" id="KW-0472">Membrane</keyword>
<feature type="transmembrane region" description="Helical" evidence="1">
    <location>
        <begin position="307"/>
        <end position="325"/>
    </location>
</feature>
<dbReference type="InterPro" id="IPR013783">
    <property type="entry name" value="Ig-like_fold"/>
</dbReference>
<dbReference type="Proteomes" id="UP000694389">
    <property type="component" value="Unassembled WGS sequence"/>
</dbReference>
<name>A0A8C4HA06_DICLA</name>
<keyword evidence="2" id="KW-0732">Signal</keyword>
<keyword evidence="1" id="KW-0812">Transmembrane</keyword>
<feature type="signal peptide" evidence="2">
    <location>
        <begin position="1"/>
        <end position="15"/>
    </location>
</feature>
<evidence type="ECO:0000259" key="3">
    <source>
        <dbReference type="PROSITE" id="PS50835"/>
    </source>
</evidence>
<reference evidence="4" key="1">
    <citation type="submission" date="2025-08" db="UniProtKB">
        <authorList>
            <consortium name="Ensembl"/>
        </authorList>
    </citation>
    <scope>IDENTIFICATION</scope>
</reference>
<dbReference type="AlphaFoldDB" id="A0A8C4HA06"/>
<evidence type="ECO:0000256" key="2">
    <source>
        <dbReference type="SAM" id="SignalP"/>
    </source>
</evidence>
<feature type="domain" description="Ig-like" evidence="3">
    <location>
        <begin position="123"/>
        <end position="204"/>
    </location>
</feature>
<evidence type="ECO:0000313" key="4">
    <source>
        <dbReference type="Ensembl" id="ENSDLAP00005039534.2"/>
    </source>
</evidence>
<accession>A0A8C4HA06</accession>
<dbReference type="GeneID" id="127356864"/>
<feature type="domain" description="Ig-like" evidence="3">
    <location>
        <begin position="215"/>
        <end position="293"/>
    </location>
</feature>
<gene>
    <name evidence="4" type="primary">LOC127356864</name>
</gene>
<evidence type="ECO:0000256" key="1">
    <source>
        <dbReference type="SAM" id="Phobius"/>
    </source>
</evidence>
<dbReference type="PROSITE" id="PS50835">
    <property type="entry name" value="IG_LIKE"/>
    <property type="match status" value="2"/>
</dbReference>
<dbReference type="SMART" id="SM00409">
    <property type="entry name" value="IG"/>
    <property type="match status" value="3"/>
</dbReference>
<dbReference type="InterPro" id="IPR003598">
    <property type="entry name" value="Ig_sub2"/>
</dbReference>
<keyword evidence="1" id="KW-1133">Transmembrane helix</keyword>
<protein>
    <recommendedName>
        <fullName evidence="3">Ig-like domain-containing protein</fullName>
    </recommendedName>
</protein>
<keyword evidence="5" id="KW-1185">Reference proteome</keyword>
<dbReference type="InterPro" id="IPR036179">
    <property type="entry name" value="Ig-like_dom_sf"/>
</dbReference>
<dbReference type="SUPFAM" id="SSF48726">
    <property type="entry name" value="Immunoglobulin"/>
    <property type="match status" value="3"/>
</dbReference>
<dbReference type="SMART" id="SM00408">
    <property type="entry name" value="IGc2"/>
    <property type="match status" value="2"/>
</dbReference>
<feature type="chain" id="PRO_5035728296" description="Ig-like domain-containing protein" evidence="2">
    <location>
        <begin position="16"/>
        <end position="421"/>
    </location>
</feature>
<proteinExistence type="predicted"/>
<reference evidence="4" key="2">
    <citation type="submission" date="2025-09" db="UniProtKB">
        <authorList>
            <consortium name="Ensembl"/>
        </authorList>
    </citation>
    <scope>IDENTIFICATION</scope>
</reference>
<sequence length="421" mass="47199">MTWTLMQLFLACVLCDTWRVEYQQQRICAVKGSSVVIPCLFHHPESQTVKRVMWGYVKFPHTKGRFVSDSSLNKVTRRFQYIGDKRLNCSLKIQQVEHNDAGIYTVRFSTGNKKGKRLSDFSPTLKVVDLNISMTKPNVNGTVKEGDSINLTCINSCDDLSSAFTWFKSGEPFSEGPVLYLSNMSSTNSGNYTCSLKTHTGTTSGVINIDVEYGPKNTSVSVRPSLEIDPSSNFTMICSSHANPPVENYTWFKIDEDDNNAVGHQPLFLSAEGGQYFCTATNKHGSQNSSVVTLKIKKYQATFTRNVLIIPTVAVLLIGTAVIAVTRLNRERKQTPQTDCGEDTQHTDYVNWLGCENIQSDEGNRCEGGTTEVVYATVNFNNKRTSNTEQPRNCHDDAEDVIYSTVWCRKQPLNPSYMEPY</sequence>
<organism evidence="4 5">
    <name type="scientific">Dicentrarchus labrax</name>
    <name type="common">European seabass</name>
    <name type="synonym">Morone labrax</name>
    <dbReference type="NCBI Taxonomy" id="13489"/>
    <lineage>
        <taxon>Eukaryota</taxon>
        <taxon>Metazoa</taxon>
        <taxon>Chordata</taxon>
        <taxon>Craniata</taxon>
        <taxon>Vertebrata</taxon>
        <taxon>Euteleostomi</taxon>
        <taxon>Actinopterygii</taxon>
        <taxon>Neopterygii</taxon>
        <taxon>Teleostei</taxon>
        <taxon>Neoteleostei</taxon>
        <taxon>Acanthomorphata</taxon>
        <taxon>Eupercaria</taxon>
        <taxon>Moronidae</taxon>
        <taxon>Dicentrarchus</taxon>
    </lineage>
</organism>
<dbReference type="GeneTree" id="ENSGT01010000222294"/>
<dbReference type="Pfam" id="PF13895">
    <property type="entry name" value="Ig_2"/>
    <property type="match status" value="2"/>
</dbReference>
<dbReference type="InterPro" id="IPR007110">
    <property type="entry name" value="Ig-like_dom"/>
</dbReference>